<evidence type="ECO:0000313" key="2">
    <source>
        <dbReference type="Proteomes" id="UP001556367"/>
    </source>
</evidence>
<organism evidence="1 2">
    <name type="scientific">Hohenbuehelia grisea</name>
    <dbReference type="NCBI Taxonomy" id="104357"/>
    <lineage>
        <taxon>Eukaryota</taxon>
        <taxon>Fungi</taxon>
        <taxon>Dikarya</taxon>
        <taxon>Basidiomycota</taxon>
        <taxon>Agaricomycotina</taxon>
        <taxon>Agaricomycetes</taxon>
        <taxon>Agaricomycetidae</taxon>
        <taxon>Agaricales</taxon>
        <taxon>Pleurotineae</taxon>
        <taxon>Pleurotaceae</taxon>
        <taxon>Hohenbuehelia</taxon>
    </lineage>
</organism>
<dbReference type="EMBL" id="JASNQZ010000007">
    <property type="protein sequence ID" value="KAL0954948.1"/>
    <property type="molecule type" value="Genomic_DNA"/>
</dbReference>
<sequence>MRIIGRLTCRNRLTLSHAATLLRKTFRDICTGSAEFIPQKMLACSVNSSESESKTQLMTIKIVYRHASSVPPRLTQAAAGSGVRDHWHPDLTAMGLYPDFGSTRYSLQKASVTFLTSETY</sequence>
<reference evidence="2" key="1">
    <citation type="submission" date="2024-06" db="EMBL/GenBank/DDBJ databases">
        <title>Multi-omics analyses provide insights into the biosynthesis of the anticancer antibiotic pleurotin in Hohenbuehelia grisea.</title>
        <authorList>
            <person name="Weaver J.A."/>
            <person name="Alberti F."/>
        </authorList>
    </citation>
    <scope>NUCLEOTIDE SEQUENCE [LARGE SCALE GENOMIC DNA]</scope>
    <source>
        <strain evidence="2">T-177</strain>
    </source>
</reference>
<protein>
    <submittedName>
        <fullName evidence="1">Uncharacterized protein</fullName>
    </submittedName>
</protein>
<name>A0ABR3JGT2_9AGAR</name>
<gene>
    <name evidence="1" type="ORF">HGRIS_003881</name>
</gene>
<accession>A0ABR3JGT2</accession>
<evidence type="ECO:0000313" key="1">
    <source>
        <dbReference type="EMBL" id="KAL0954948.1"/>
    </source>
</evidence>
<proteinExistence type="predicted"/>
<dbReference type="Proteomes" id="UP001556367">
    <property type="component" value="Unassembled WGS sequence"/>
</dbReference>
<comment type="caution">
    <text evidence="1">The sequence shown here is derived from an EMBL/GenBank/DDBJ whole genome shotgun (WGS) entry which is preliminary data.</text>
</comment>
<keyword evidence="2" id="KW-1185">Reference proteome</keyword>